<comment type="caution">
    <text evidence="2">The sequence shown here is derived from an EMBL/GenBank/DDBJ whole genome shotgun (WGS) entry which is preliminary data.</text>
</comment>
<evidence type="ECO:0000313" key="2">
    <source>
        <dbReference type="EMBL" id="MFD2864602.1"/>
    </source>
</evidence>
<name>A0ABW5XQY4_9SPHI</name>
<evidence type="ECO:0000256" key="1">
    <source>
        <dbReference type="SAM" id="Phobius"/>
    </source>
</evidence>
<dbReference type="Proteomes" id="UP001597601">
    <property type="component" value="Unassembled WGS sequence"/>
</dbReference>
<organism evidence="2 3">
    <name type="scientific">Mucilaginibacter antarcticus</name>
    <dbReference type="NCBI Taxonomy" id="1855725"/>
    <lineage>
        <taxon>Bacteria</taxon>
        <taxon>Pseudomonadati</taxon>
        <taxon>Bacteroidota</taxon>
        <taxon>Sphingobacteriia</taxon>
        <taxon>Sphingobacteriales</taxon>
        <taxon>Sphingobacteriaceae</taxon>
        <taxon>Mucilaginibacter</taxon>
    </lineage>
</organism>
<evidence type="ECO:0000313" key="3">
    <source>
        <dbReference type="Proteomes" id="UP001597601"/>
    </source>
</evidence>
<sequence>MSRTSMILRDVLYTAMAVMLIMPGSPLEMSISIRLIIAVLIIATRVWQHINYYKATGKIY</sequence>
<accession>A0ABW5XQY4</accession>
<dbReference type="EMBL" id="JBHUON010000007">
    <property type="protein sequence ID" value="MFD2864602.1"/>
    <property type="molecule type" value="Genomic_DNA"/>
</dbReference>
<dbReference type="RefSeq" id="WP_377125358.1">
    <property type="nucleotide sequence ID" value="NZ_JBHUHN010000001.1"/>
</dbReference>
<gene>
    <name evidence="2" type="ORF">ACFSYC_07845</name>
</gene>
<proteinExistence type="predicted"/>
<keyword evidence="1" id="KW-1133">Transmembrane helix</keyword>
<keyword evidence="3" id="KW-1185">Reference proteome</keyword>
<feature type="transmembrane region" description="Helical" evidence="1">
    <location>
        <begin position="31"/>
        <end position="48"/>
    </location>
</feature>
<keyword evidence="1" id="KW-0472">Membrane</keyword>
<keyword evidence="1" id="KW-0812">Transmembrane</keyword>
<protein>
    <submittedName>
        <fullName evidence="2">Uncharacterized protein</fullName>
    </submittedName>
</protein>
<reference evidence="3" key="1">
    <citation type="journal article" date="2019" name="Int. J. Syst. Evol. Microbiol.">
        <title>The Global Catalogue of Microorganisms (GCM) 10K type strain sequencing project: providing services to taxonomists for standard genome sequencing and annotation.</title>
        <authorList>
            <consortium name="The Broad Institute Genomics Platform"/>
            <consortium name="The Broad Institute Genome Sequencing Center for Infectious Disease"/>
            <person name="Wu L."/>
            <person name="Ma J."/>
        </authorList>
    </citation>
    <scope>NUCLEOTIDE SEQUENCE [LARGE SCALE GENOMIC DNA]</scope>
    <source>
        <strain evidence="3">KCTC 52232</strain>
    </source>
</reference>